<sequence>MFMECILHEGGLDISDELQLEMKPYRILIIDDEADFCLLLKNYLARLGHEVDTANTLQDGLNAVQSFSPDIIFLDNHLPDGLGWQQVPFIKKIFPSTHINLMSAYYTHLAHLQNYPDVTFIEKPIALKDITRLLVRD</sequence>
<dbReference type="PANTHER" id="PTHR44591:SF3">
    <property type="entry name" value="RESPONSE REGULATORY DOMAIN-CONTAINING PROTEIN"/>
    <property type="match status" value="1"/>
</dbReference>
<evidence type="ECO:0000259" key="3">
    <source>
        <dbReference type="PROSITE" id="PS50110"/>
    </source>
</evidence>
<dbReference type="InterPro" id="IPR011006">
    <property type="entry name" value="CheY-like_superfamily"/>
</dbReference>
<evidence type="ECO:0000256" key="1">
    <source>
        <dbReference type="ARBA" id="ARBA00022553"/>
    </source>
</evidence>
<dbReference type="Proteomes" id="UP000290545">
    <property type="component" value="Unassembled WGS sequence"/>
</dbReference>
<accession>A0A4Q1DC16</accession>
<evidence type="ECO:0000313" key="5">
    <source>
        <dbReference type="Proteomes" id="UP000290545"/>
    </source>
</evidence>
<evidence type="ECO:0000256" key="2">
    <source>
        <dbReference type="PROSITE-ProRule" id="PRU00169"/>
    </source>
</evidence>
<keyword evidence="1 2" id="KW-0597">Phosphoprotein</keyword>
<protein>
    <submittedName>
        <fullName evidence="4">Response regulator</fullName>
    </submittedName>
</protein>
<dbReference type="SMART" id="SM00448">
    <property type="entry name" value="REC"/>
    <property type="match status" value="1"/>
</dbReference>
<dbReference type="OrthoDB" id="9789181at2"/>
<feature type="modified residue" description="4-aspartylphosphate" evidence="2">
    <location>
        <position position="75"/>
    </location>
</feature>
<dbReference type="PANTHER" id="PTHR44591">
    <property type="entry name" value="STRESS RESPONSE REGULATOR PROTEIN 1"/>
    <property type="match status" value="1"/>
</dbReference>
<gene>
    <name evidence="4" type="ORF">ESB13_06000</name>
</gene>
<keyword evidence="5" id="KW-1185">Reference proteome</keyword>
<dbReference type="PROSITE" id="PS50110">
    <property type="entry name" value="RESPONSE_REGULATORY"/>
    <property type="match status" value="1"/>
</dbReference>
<evidence type="ECO:0000313" key="4">
    <source>
        <dbReference type="EMBL" id="RXK86355.1"/>
    </source>
</evidence>
<feature type="domain" description="Response regulatory" evidence="3">
    <location>
        <begin position="26"/>
        <end position="137"/>
    </location>
</feature>
<dbReference type="InterPro" id="IPR001789">
    <property type="entry name" value="Sig_transdc_resp-reg_receiver"/>
</dbReference>
<dbReference type="EMBL" id="SDHZ01000001">
    <property type="protein sequence ID" value="RXK86355.1"/>
    <property type="molecule type" value="Genomic_DNA"/>
</dbReference>
<dbReference type="AlphaFoldDB" id="A0A4Q1DC16"/>
<dbReference type="InterPro" id="IPR050595">
    <property type="entry name" value="Bact_response_regulator"/>
</dbReference>
<organism evidence="4 5">
    <name type="scientific">Filimonas effusa</name>
    <dbReference type="NCBI Taxonomy" id="2508721"/>
    <lineage>
        <taxon>Bacteria</taxon>
        <taxon>Pseudomonadati</taxon>
        <taxon>Bacteroidota</taxon>
        <taxon>Chitinophagia</taxon>
        <taxon>Chitinophagales</taxon>
        <taxon>Chitinophagaceae</taxon>
        <taxon>Filimonas</taxon>
    </lineage>
</organism>
<dbReference type="SUPFAM" id="SSF52172">
    <property type="entry name" value="CheY-like"/>
    <property type="match status" value="1"/>
</dbReference>
<proteinExistence type="predicted"/>
<dbReference type="Gene3D" id="3.40.50.2300">
    <property type="match status" value="1"/>
</dbReference>
<dbReference type="CDD" id="cd00156">
    <property type="entry name" value="REC"/>
    <property type="match status" value="1"/>
</dbReference>
<dbReference type="GO" id="GO:0000160">
    <property type="term" value="P:phosphorelay signal transduction system"/>
    <property type="evidence" value="ECO:0007669"/>
    <property type="project" value="InterPro"/>
</dbReference>
<comment type="caution">
    <text evidence="4">The sequence shown here is derived from an EMBL/GenBank/DDBJ whole genome shotgun (WGS) entry which is preliminary data.</text>
</comment>
<name>A0A4Q1DC16_9BACT</name>
<dbReference type="Pfam" id="PF00072">
    <property type="entry name" value="Response_reg"/>
    <property type="match status" value="1"/>
</dbReference>
<reference evidence="4 5" key="1">
    <citation type="submission" date="2019-01" db="EMBL/GenBank/DDBJ databases">
        <title>Filimonas sp. strain TTM-71.</title>
        <authorList>
            <person name="Chen W.-M."/>
        </authorList>
    </citation>
    <scope>NUCLEOTIDE SEQUENCE [LARGE SCALE GENOMIC DNA]</scope>
    <source>
        <strain evidence="4 5">TTM-71</strain>
    </source>
</reference>